<reference evidence="2" key="1">
    <citation type="submission" date="2014-07" db="EMBL/GenBank/DDBJ databases">
        <authorList>
            <person name="Urmite Genomes Urmite Genomes"/>
        </authorList>
    </citation>
    <scope>NUCLEOTIDE SEQUENCE</scope>
    <source>
        <strain evidence="2">11W110_air</strain>
    </source>
</reference>
<evidence type="ECO:0000313" key="2">
    <source>
        <dbReference type="EMBL" id="CEA07990.1"/>
    </source>
</evidence>
<dbReference type="EMBL" id="LN483070">
    <property type="protein sequence ID" value="CEA07990.1"/>
    <property type="molecule type" value="Genomic_DNA"/>
</dbReference>
<dbReference type="InterPro" id="IPR036291">
    <property type="entry name" value="NAD(P)-bd_dom_sf"/>
</dbReference>
<sequence length="275" mass="30172">MAAKTIVLTGASDGIGAAAAAELRRRGHRVVLVGRSPDKTREVAGRLQAPWHVADFAHLSSVRALAADLLAGYPRIDVLANNAGAIFGRERQVSADGHEMTFQVNYLAPFLLTRLLTDRLIESRGTVINTSSLANRLFGNLDLADLESERNYDPRRAYGNSKLEQIMFTFELDRRYRSHGLTSTAFHPGVIASNFSGVAGSAMHAAYHTPLRRLLGTPEKGARTLVFLADGTPGEDYPTGRYFVRSRPARPNRQARSGTLDLALWNRTTAMLQQD</sequence>
<dbReference type="PANTHER" id="PTHR43157:SF31">
    <property type="entry name" value="PHOSPHATIDYLINOSITOL-GLYCAN BIOSYNTHESIS CLASS F PROTEIN"/>
    <property type="match status" value="1"/>
</dbReference>
<dbReference type="Gene3D" id="3.40.50.720">
    <property type="entry name" value="NAD(P)-binding Rossmann-like Domain"/>
    <property type="match status" value="1"/>
</dbReference>
<keyword evidence="1" id="KW-0560">Oxidoreductase</keyword>
<proteinExistence type="predicted"/>
<dbReference type="PANTHER" id="PTHR43157">
    <property type="entry name" value="PHOSPHATIDYLINOSITOL-GLYCAN BIOSYNTHESIS CLASS F PROTEIN-RELATED"/>
    <property type="match status" value="1"/>
</dbReference>
<organism evidence="2">
    <name type="scientific">Arthrobacter saudimassiliensis</name>
    <dbReference type="NCBI Taxonomy" id="1461584"/>
    <lineage>
        <taxon>Bacteria</taxon>
        <taxon>Bacillati</taxon>
        <taxon>Actinomycetota</taxon>
        <taxon>Actinomycetes</taxon>
        <taxon>Micrococcales</taxon>
        <taxon>Micrococcaceae</taxon>
        <taxon>Arthrobacter</taxon>
    </lineage>
</organism>
<dbReference type="GO" id="GO:0016491">
    <property type="term" value="F:oxidoreductase activity"/>
    <property type="evidence" value="ECO:0007669"/>
    <property type="project" value="UniProtKB-KW"/>
</dbReference>
<evidence type="ECO:0000256" key="1">
    <source>
        <dbReference type="ARBA" id="ARBA00023002"/>
    </source>
</evidence>
<dbReference type="AlphaFoldDB" id="A0A078MNZ9"/>
<dbReference type="Pfam" id="PF00106">
    <property type="entry name" value="adh_short"/>
    <property type="match status" value="1"/>
</dbReference>
<dbReference type="SUPFAM" id="SSF51735">
    <property type="entry name" value="NAD(P)-binding Rossmann-fold domains"/>
    <property type="match status" value="1"/>
</dbReference>
<protein>
    <submittedName>
        <fullName evidence="2">3-oxoacyl-[acyl-carrier-protein] reductase FabG</fullName>
    </submittedName>
</protein>
<dbReference type="PATRIC" id="fig|1461584.3.peg.1308"/>
<name>A0A078MNZ9_9MICC</name>
<dbReference type="PRINTS" id="PR00081">
    <property type="entry name" value="GDHRDH"/>
</dbReference>
<dbReference type="InterPro" id="IPR002347">
    <property type="entry name" value="SDR_fam"/>
</dbReference>
<accession>A0A078MNZ9</accession>
<gene>
    <name evidence="2" type="primary">fabG_6</name>
    <name evidence="2" type="ORF">BN1051_01325</name>
</gene>